<comment type="caution">
    <text evidence="2">The sequence shown here is derived from an EMBL/GenBank/DDBJ whole genome shotgun (WGS) entry which is preliminary data.</text>
</comment>
<accession>A0A9D3Y7S8</accession>
<dbReference type="OrthoDB" id="6081011at2759"/>
<dbReference type="Proteomes" id="UP000828390">
    <property type="component" value="Unassembled WGS sequence"/>
</dbReference>
<evidence type="ECO:0000313" key="3">
    <source>
        <dbReference type="Proteomes" id="UP000828390"/>
    </source>
</evidence>
<feature type="region of interest" description="Disordered" evidence="1">
    <location>
        <begin position="1"/>
        <end position="24"/>
    </location>
</feature>
<reference evidence="2" key="1">
    <citation type="journal article" date="2019" name="bioRxiv">
        <title>The Genome of the Zebra Mussel, Dreissena polymorpha: A Resource for Invasive Species Research.</title>
        <authorList>
            <person name="McCartney M.A."/>
            <person name="Auch B."/>
            <person name="Kono T."/>
            <person name="Mallez S."/>
            <person name="Zhang Y."/>
            <person name="Obille A."/>
            <person name="Becker A."/>
            <person name="Abrahante J.E."/>
            <person name="Garbe J."/>
            <person name="Badalamenti J.P."/>
            <person name="Herman A."/>
            <person name="Mangelson H."/>
            <person name="Liachko I."/>
            <person name="Sullivan S."/>
            <person name="Sone E.D."/>
            <person name="Koren S."/>
            <person name="Silverstein K.A.T."/>
            <person name="Beckman K.B."/>
            <person name="Gohl D.M."/>
        </authorList>
    </citation>
    <scope>NUCLEOTIDE SEQUENCE</scope>
    <source>
        <strain evidence="2">Duluth1</strain>
        <tissue evidence="2">Whole animal</tissue>
    </source>
</reference>
<keyword evidence="3" id="KW-1185">Reference proteome</keyword>
<protein>
    <submittedName>
        <fullName evidence="2">Uncharacterized protein</fullName>
    </submittedName>
</protein>
<sequence length="347" mass="40263">MTTTRRYTPNGSENIPFKKHTQTKPENYKEIEFMKEEHVQYDSFTHPPIPIKLRKKIEKRISSQSVKSISSSVASAEDADNEQAKHEFSPQRAWAEFNDTIVDLDDTHVYFNQKKEHRAAASTTFRKALEDLCGSNLYEICDYESSPIDEAKIIPVITDDKLDIKAYDDKRLFPTETVDDKKSLLRVVDNTKQSGEEQVEDVDNVTKEVAKRGWKVLKRQVNESILEHNIQTHKLNWTMLRHTIRQLANLEDSRQDLYERYGVVPTTLPDGSVVCENRMLSDRARAKIYSQLDGENVQKRPNSYQPPALQTRNQMQKEYEQRPCNKTTGVSNMTKRRCRYSRAVTAT</sequence>
<organism evidence="2 3">
    <name type="scientific">Dreissena polymorpha</name>
    <name type="common">Zebra mussel</name>
    <name type="synonym">Mytilus polymorpha</name>
    <dbReference type="NCBI Taxonomy" id="45954"/>
    <lineage>
        <taxon>Eukaryota</taxon>
        <taxon>Metazoa</taxon>
        <taxon>Spiralia</taxon>
        <taxon>Lophotrochozoa</taxon>
        <taxon>Mollusca</taxon>
        <taxon>Bivalvia</taxon>
        <taxon>Autobranchia</taxon>
        <taxon>Heteroconchia</taxon>
        <taxon>Euheterodonta</taxon>
        <taxon>Imparidentia</taxon>
        <taxon>Neoheterodontei</taxon>
        <taxon>Myida</taxon>
        <taxon>Dreissenoidea</taxon>
        <taxon>Dreissenidae</taxon>
        <taxon>Dreissena</taxon>
    </lineage>
</organism>
<evidence type="ECO:0000313" key="2">
    <source>
        <dbReference type="EMBL" id="KAH3693314.1"/>
    </source>
</evidence>
<reference evidence="2" key="2">
    <citation type="submission" date="2020-11" db="EMBL/GenBank/DDBJ databases">
        <authorList>
            <person name="McCartney M.A."/>
            <person name="Auch B."/>
            <person name="Kono T."/>
            <person name="Mallez S."/>
            <person name="Becker A."/>
            <person name="Gohl D.M."/>
            <person name="Silverstein K.A.T."/>
            <person name="Koren S."/>
            <person name="Bechman K.B."/>
            <person name="Herman A."/>
            <person name="Abrahante J.E."/>
            <person name="Garbe J."/>
        </authorList>
    </citation>
    <scope>NUCLEOTIDE SEQUENCE</scope>
    <source>
        <strain evidence="2">Duluth1</strain>
        <tissue evidence="2">Whole animal</tissue>
    </source>
</reference>
<dbReference type="AlphaFoldDB" id="A0A9D3Y7S8"/>
<evidence type="ECO:0000256" key="1">
    <source>
        <dbReference type="SAM" id="MobiDB-lite"/>
    </source>
</evidence>
<feature type="compositionally biased region" description="Polar residues" evidence="1">
    <location>
        <begin position="1"/>
        <end position="13"/>
    </location>
</feature>
<feature type="region of interest" description="Disordered" evidence="1">
    <location>
        <begin position="68"/>
        <end position="90"/>
    </location>
</feature>
<proteinExistence type="predicted"/>
<name>A0A9D3Y7S8_DREPO</name>
<dbReference type="EMBL" id="JAIWYP010000017">
    <property type="protein sequence ID" value="KAH3693314.1"/>
    <property type="molecule type" value="Genomic_DNA"/>
</dbReference>
<gene>
    <name evidence="2" type="ORF">DPMN_192718</name>
</gene>